<evidence type="ECO:0000313" key="1">
    <source>
        <dbReference type="EMBL" id="QHU34996.1"/>
    </source>
</evidence>
<sequence>MIAVDGIILVLSCQKYLHTRLKNINLKDDYKKWKVIYVIGDLFLDCDYKLVGNFMTIKCEDSYFHLLKKYVLSLKYLYEIFDIKEGVLRSGDDLIFNEKLLETFLESPKQVKINNEYRTLDYYGKSGNNQSLLSEDILVEELKKVKEDNWHVNYYRLHPGDIDNPQHNLKGIDISKYTLRPQMPISAAGILCYLSNKSCKILINHMDNINYNIFHYDEYTCSYPYIIEDCGIGFILILNKISFIHGEFLWLNVEECDCEYGKSFIAIHGNKNE</sequence>
<protein>
    <submittedName>
        <fullName evidence="1">Uncharacterized protein</fullName>
    </submittedName>
</protein>
<proteinExistence type="predicted"/>
<accession>A0A6C0LVX4</accession>
<dbReference type="AlphaFoldDB" id="A0A6C0LVX4"/>
<organism evidence="1">
    <name type="scientific">viral metagenome</name>
    <dbReference type="NCBI Taxonomy" id="1070528"/>
    <lineage>
        <taxon>unclassified sequences</taxon>
        <taxon>metagenomes</taxon>
        <taxon>organismal metagenomes</taxon>
    </lineage>
</organism>
<reference evidence="1" key="1">
    <citation type="journal article" date="2020" name="Nature">
        <title>Giant virus diversity and host interactions through global metagenomics.</title>
        <authorList>
            <person name="Schulz F."/>
            <person name="Roux S."/>
            <person name="Paez-Espino D."/>
            <person name="Jungbluth S."/>
            <person name="Walsh D.A."/>
            <person name="Denef V.J."/>
            <person name="McMahon K.D."/>
            <person name="Konstantinidis K.T."/>
            <person name="Eloe-Fadrosh E.A."/>
            <person name="Kyrpides N.C."/>
            <person name="Woyke T."/>
        </authorList>
    </citation>
    <scope>NUCLEOTIDE SEQUENCE</scope>
    <source>
        <strain evidence="1">GVMAG-S-1017244-22</strain>
    </source>
</reference>
<name>A0A6C0LVX4_9ZZZZ</name>
<dbReference type="EMBL" id="MN740582">
    <property type="protein sequence ID" value="QHU34996.1"/>
    <property type="molecule type" value="Genomic_DNA"/>
</dbReference>